<comment type="caution">
    <text evidence="2">The sequence shown here is derived from an EMBL/GenBank/DDBJ whole genome shotgun (WGS) entry which is preliminary data.</text>
</comment>
<feature type="transmembrane region" description="Helical" evidence="1">
    <location>
        <begin position="22"/>
        <end position="43"/>
    </location>
</feature>
<dbReference type="RefSeq" id="WP_149609424.1">
    <property type="nucleotide sequence ID" value="NZ_VTUX01000001.1"/>
</dbReference>
<protein>
    <submittedName>
        <fullName evidence="2">Uncharacterized protein</fullName>
    </submittedName>
</protein>
<accession>A0A5B0X5J9</accession>
<feature type="transmembrane region" description="Helical" evidence="1">
    <location>
        <begin position="134"/>
        <end position="154"/>
    </location>
</feature>
<evidence type="ECO:0000313" key="2">
    <source>
        <dbReference type="EMBL" id="KAA1193955.1"/>
    </source>
</evidence>
<dbReference type="AlphaFoldDB" id="A0A5B0X5J9"/>
<reference evidence="2 3" key="1">
    <citation type="submission" date="2019-09" db="EMBL/GenBank/DDBJ databases">
        <authorList>
            <person name="Chen X.-Y."/>
        </authorList>
    </citation>
    <scope>NUCLEOTIDE SEQUENCE [LARGE SCALE GENOMIC DNA]</scope>
    <source>
        <strain evidence="2 3">NY5</strain>
    </source>
</reference>
<gene>
    <name evidence="2" type="ORF">F0M18_00475</name>
</gene>
<organism evidence="2 3">
    <name type="scientific">Pseudohalioglobus sediminis</name>
    <dbReference type="NCBI Taxonomy" id="2606449"/>
    <lineage>
        <taxon>Bacteria</taxon>
        <taxon>Pseudomonadati</taxon>
        <taxon>Pseudomonadota</taxon>
        <taxon>Gammaproteobacteria</taxon>
        <taxon>Cellvibrionales</taxon>
        <taxon>Halieaceae</taxon>
        <taxon>Pseudohalioglobus</taxon>
    </lineage>
</organism>
<dbReference type="EMBL" id="VTUX01000001">
    <property type="protein sequence ID" value="KAA1193955.1"/>
    <property type="molecule type" value="Genomic_DNA"/>
</dbReference>
<evidence type="ECO:0000313" key="3">
    <source>
        <dbReference type="Proteomes" id="UP000323708"/>
    </source>
</evidence>
<feature type="transmembrane region" description="Helical" evidence="1">
    <location>
        <begin position="49"/>
        <end position="69"/>
    </location>
</feature>
<feature type="transmembrane region" description="Helical" evidence="1">
    <location>
        <begin position="89"/>
        <end position="114"/>
    </location>
</feature>
<keyword evidence="3" id="KW-1185">Reference proteome</keyword>
<evidence type="ECO:0000256" key="1">
    <source>
        <dbReference type="SAM" id="Phobius"/>
    </source>
</evidence>
<dbReference type="Proteomes" id="UP000323708">
    <property type="component" value="Unassembled WGS sequence"/>
</dbReference>
<keyword evidence="1" id="KW-1133">Transmembrane helix</keyword>
<keyword evidence="1" id="KW-0472">Membrane</keyword>
<sequence length="179" mass="19725">MTDASGNKGSVKERFLKEMREYLIISIYLWICFSVLLTYKAAILEAENVAFLPLGIAAVKALIIGKFILIGKAVKAGSRMTSGILLARIMWKSLAFLLLLVVFTLIEELVVGWFHGSTVAHTVDELMARSWLELLAPSVVMLLVLIPMIAFEEIDRDLGKGKLRQLLFGRSDAEPSGAG</sequence>
<proteinExistence type="predicted"/>
<name>A0A5B0X5J9_9GAMM</name>
<keyword evidence="1" id="KW-0812">Transmembrane</keyword>